<dbReference type="InterPro" id="IPR029058">
    <property type="entry name" value="AB_hydrolase_fold"/>
</dbReference>
<dbReference type="Proteomes" id="UP001221757">
    <property type="component" value="Unassembled WGS sequence"/>
</dbReference>
<evidence type="ECO:0000313" key="2">
    <source>
        <dbReference type="Proteomes" id="UP001221757"/>
    </source>
</evidence>
<protein>
    <recommendedName>
        <fullName evidence="3">Alpha/beta-hydrolase</fullName>
    </recommendedName>
</protein>
<reference evidence="1" key="1">
    <citation type="submission" date="2023-03" db="EMBL/GenBank/DDBJ databases">
        <title>Massive genome expansion in bonnet fungi (Mycena s.s.) driven by repeated elements and novel gene families across ecological guilds.</title>
        <authorList>
            <consortium name="Lawrence Berkeley National Laboratory"/>
            <person name="Harder C.B."/>
            <person name="Miyauchi S."/>
            <person name="Viragh M."/>
            <person name="Kuo A."/>
            <person name="Thoen E."/>
            <person name="Andreopoulos B."/>
            <person name="Lu D."/>
            <person name="Skrede I."/>
            <person name="Drula E."/>
            <person name="Henrissat B."/>
            <person name="Morin E."/>
            <person name="Kohler A."/>
            <person name="Barry K."/>
            <person name="LaButti K."/>
            <person name="Morin E."/>
            <person name="Salamov A."/>
            <person name="Lipzen A."/>
            <person name="Mereny Z."/>
            <person name="Hegedus B."/>
            <person name="Baldrian P."/>
            <person name="Stursova M."/>
            <person name="Weitz H."/>
            <person name="Taylor A."/>
            <person name="Grigoriev I.V."/>
            <person name="Nagy L.G."/>
            <person name="Martin F."/>
            <person name="Kauserud H."/>
        </authorList>
    </citation>
    <scope>NUCLEOTIDE SEQUENCE</scope>
    <source>
        <strain evidence="1">CBHHK067</strain>
    </source>
</reference>
<proteinExistence type="predicted"/>
<evidence type="ECO:0008006" key="3">
    <source>
        <dbReference type="Google" id="ProtNLM"/>
    </source>
</evidence>
<sequence>MTCLRGTDWPNKTRNLRITTADGESLGAWFVLSDPFYHSLPAIPSQPTDHIPAALKIYPQFSSSTGTPPPRVYTGTPTEAGLARDARAAWNWLIANGATADQILIVGHSLGTGASALLTAKLSDEGITARGVVLLSPFSSLSKVLETCKILGVVPLLRPLAMIP</sequence>
<dbReference type="EMBL" id="JARKIE010000037">
    <property type="protein sequence ID" value="KAJ7695753.1"/>
    <property type="molecule type" value="Genomic_DNA"/>
</dbReference>
<keyword evidence="2" id="KW-1185">Reference proteome</keyword>
<evidence type="ECO:0000313" key="1">
    <source>
        <dbReference type="EMBL" id="KAJ7695753.1"/>
    </source>
</evidence>
<name>A0AAD7DPV4_MYCRO</name>
<comment type="caution">
    <text evidence="1">The sequence shown here is derived from an EMBL/GenBank/DDBJ whole genome shotgun (WGS) entry which is preliminary data.</text>
</comment>
<gene>
    <name evidence="1" type="ORF">B0H17DRAFT_1055474</name>
</gene>
<organism evidence="1 2">
    <name type="scientific">Mycena rosella</name>
    <name type="common">Pink bonnet</name>
    <name type="synonym">Agaricus rosellus</name>
    <dbReference type="NCBI Taxonomy" id="1033263"/>
    <lineage>
        <taxon>Eukaryota</taxon>
        <taxon>Fungi</taxon>
        <taxon>Dikarya</taxon>
        <taxon>Basidiomycota</taxon>
        <taxon>Agaricomycotina</taxon>
        <taxon>Agaricomycetes</taxon>
        <taxon>Agaricomycetidae</taxon>
        <taxon>Agaricales</taxon>
        <taxon>Marasmiineae</taxon>
        <taxon>Mycenaceae</taxon>
        <taxon>Mycena</taxon>
    </lineage>
</organism>
<dbReference type="SUPFAM" id="SSF53474">
    <property type="entry name" value="alpha/beta-Hydrolases"/>
    <property type="match status" value="1"/>
</dbReference>
<dbReference type="AlphaFoldDB" id="A0AAD7DPV4"/>
<dbReference type="Gene3D" id="3.40.50.1820">
    <property type="entry name" value="alpha/beta hydrolase"/>
    <property type="match status" value="1"/>
</dbReference>
<dbReference type="PANTHER" id="PTHR12277">
    <property type="entry name" value="ALPHA/BETA HYDROLASE DOMAIN-CONTAINING PROTEIN"/>
    <property type="match status" value="1"/>
</dbReference>
<accession>A0AAD7DPV4</accession>
<dbReference type="PANTHER" id="PTHR12277:SF81">
    <property type="entry name" value="PROTEIN ABHD13"/>
    <property type="match status" value="1"/>
</dbReference>